<dbReference type="InterPro" id="IPR005828">
    <property type="entry name" value="MFS_sugar_transport-like"/>
</dbReference>
<keyword evidence="6 7" id="KW-0472">Membrane</keyword>
<accession>A0A7J8Q1X1</accession>
<evidence type="ECO:0000256" key="3">
    <source>
        <dbReference type="ARBA" id="ARBA00022448"/>
    </source>
</evidence>
<comment type="similarity">
    <text evidence="2">Belongs to the major facilitator superfamily. Sugar transporter (TC 2.A.1.1) family.</text>
</comment>
<dbReference type="PANTHER" id="PTHR48020:SF24">
    <property type="entry name" value="INOSITOL TRANSPORTER 4"/>
    <property type="match status" value="1"/>
</dbReference>
<evidence type="ECO:0000313" key="10">
    <source>
        <dbReference type="Proteomes" id="UP000593578"/>
    </source>
</evidence>
<dbReference type="InterPro" id="IPR020846">
    <property type="entry name" value="MFS_dom"/>
</dbReference>
<dbReference type="GO" id="GO:0016020">
    <property type="term" value="C:membrane"/>
    <property type="evidence" value="ECO:0007669"/>
    <property type="project" value="UniProtKB-SubCell"/>
</dbReference>
<dbReference type="InterPro" id="IPR005829">
    <property type="entry name" value="Sugar_transporter_CS"/>
</dbReference>
<dbReference type="Proteomes" id="UP000593578">
    <property type="component" value="Unassembled WGS sequence"/>
</dbReference>
<feature type="transmembrane region" description="Helical" evidence="7">
    <location>
        <begin position="96"/>
        <end position="116"/>
    </location>
</feature>
<feature type="transmembrane region" description="Helical" evidence="7">
    <location>
        <begin position="30"/>
        <end position="55"/>
    </location>
</feature>
<feature type="transmembrane region" description="Helical" evidence="7">
    <location>
        <begin position="165"/>
        <end position="188"/>
    </location>
</feature>
<dbReference type="AlphaFoldDB" id="A0A7J8Q1X1"/>
<feature type="transmembrane region" description="Helical" evidence="7">
    <location>
        <begin position="128"/>
        <end position="145"/>
    </location>
</feature>
<keyword evidence="5 7" id="KW-1133">Transmembrane helix</keyword>
<dbReference type="Gene3D" id="1.20.1250.20">
    <property type="entry name" value="MFS general substrate transporter like domains"/>
    <property type="match status" value="2"/>
</dbReference>
<evidence type="ECO:0000256" key="1">
    <source>
        <dbReference type="ARBA" id="ARBA00004141"/>
    </source>
</evidence>
<comment type="caution">
    <text evidence="9">The sequence shown here is derived from an EMBL/GenBank/DDBJ whole genome shotgun (WGS) entry which is preliminary data.</text>
</comment>
<protein>
    <recommendedName>
        <fullName evidence="8">Major facilitator superfamily (MFS) profile domain-containing protein</fullName>
    </recommendedName>
</protein>
<feature type="domain" description="Major facilitator superfamily (MFS) profile" evidence="8">
    <location>
        <begin position="30"/>
        <end position="499"/>
    </location>
</feature>
<evidence type="ECO:0000256" key="5">
    <source>
        <dbReference type="ARBA" id="ARBA00022989"/>
    </source>
</evidence>
<sequence length="499" mass="55004">MGEGGVAKADKTEFTECWRTTWKTPYIMKLALSAVIRGLLFGYDTGVISGALLYIKEDFEEVDKKTWLQETILSMEVAGAIFGAGIGGWMNDRFGRGVSILVAGVLFFVGSIVMAVAMAQWMITLGKIFVGFGVGMASMTAPVYISEASPTRIRGALVSTNGLLITGGQFLAYLINLAFTHFILMLTLPESPRWLYRQNKVEEAKSILEKLYPADEVLEEINALRISVEAEKADEHAIGDSLMQKLKGEIGNVVVRKGLYAGVKVQFAGFASNKTAMALSLVTSGLNALGSVAAIRSPQLNMLESTQFDANATCPSFKSAANAPSWNCMSCLKVECGFCANAVNEVICPRSMSGSDERYEECMSAETSYLVQGWLPKQNWVPGSHTAGIVHHFLLPWDGNRAMGCQLQDLSTKVQRSLWRASRSFQLGLQSHSQRVFLNLNQGSWFRWHLPPLYWVSVIGITCIYVFVPETKGLSFKEVEKLLETGFKPKAFRKKKSKE</sequence>
<name>A0A7J8Q1X1_GOSRA</name>
<dbReference type="SUPFAM" id="SSF103473">
    <property type="entry name" value="MFS general substrate transporter"/>
    <property type="match status" value="1"/>
</dbReference>
<gene>
    <name evidence="9" type="ORF">Gorai_012161</name>
</gene>
<dbReference type="GO" id="GO:0005366">
    <property type="term" value="F:myo-inositol:proton symporter activity"/>
    <property type="evidence" value="ECO:0007669"/>
    <property type="project" value="TreeGrafter"/>
</dbReference>
<dbReference type="InterPro" id="IPR003663">
    <property type="entry name" value="Sugar/inositol_transpt"/>
</dbReference>
<evidence type="ECO:0000256" key="4">
    <source>
        <dbReference type="ARBA" id="ARBA00022692"/>
    </source>
</evidence>
<keyword evidence="4 7" id="KW-0812">Transmembrane</keyword>
<comment type="subcellular location">
    <subcellularLocation>
        <location evidence="1">Membrane</location>
        <topology evidence="1">Multi-pass membrane protein</topology>
    </subcellularLocation>
</comment>
<dbReference type="Pfam" id="PF00083">
    <property type="entry name" value="Sugar_tr"/>
    <property type="match status" value="1"/>
</dbReference>
<proteinExistence type="inferred from homology"/>
<evidence type="ECO:0000256" key="6">
    <source>
        <dbReference type="ARBA" id="ARBA00023136"/>
    </source>
</evidence>
<dbReference type="PRINTS" id="PR00171">
    <property type="entry name" value="SUGRTRNSPORT"/>
</dbReference>
<keyword evidence="3" id="KW-0813">Transport</keyword>
<feature type="transmembrane region" description="Helical" evidence="7">
    <location>
        <begin position="67"/>
        <end position="90"/>
    </location>
</feature>
<organism evidence="9 10">
    <name type="scientific">Gossypium raimondii</name>
    <name type="common">Peruvian cotton</name>
    <name type="synonym">Gossypium klotzschianum subsp. raimondii</name>
    <dbReference type="NCBI Taxonomy" id="29730"/>
    <lineage>
        <taxon>Eukaryota</taxon>
        <taxon>Viridiplantae</taxon>
        <taxon>Streptophyta</taxon>
        <taxon>Embryophyta</taxon>
        <taxon>Tracheophyta</taxon>
        <taxon>Spermatophyta</taxon>
        <taxon>Magnoliopsida</taxon>
        <taxon>eudicotyledons</taxon>
        <taxon>Gunneridae</taxon>
        <taxon>Pentapetalae</taxon>
        <taxon>rosids</taxon>
        <taxon>malvids</taxon>
        <taxon>Malvales</taxon>
        <taxon>Malvaceae</taxon>
        <taxon>Malvoideae</taxon>
        <taxon>Gossypium</taxon>
    </lineage>
</organism>
<dbReference type="PANTHER" id="PTHR48020">
    <property type="entry name" value="PROTON MYO-INOSITOL COTRANSPORTER"/>
    <property type="match status" value="1"/>
</dbReference>
<dbReference type="PROSITE" id="PS50850">
    <property type="entry name" value="MFS"/>
    <property type="match status" value="1"/>
</dbReference>
<dbReference type="InterPro" id="IPR050814">
    <property type="entry name" value="Myo-inositol_Transporter"/>
</dbReference>
<feature type="transmembrane region" description="Helical" evidence="7">
    <location>
        <begin position="452"/>
        <end position="468"/>
    </location>
</feature>
<dbReference type="EMBL" id="JABEZZ010000009">
    <property type="protein sequence ID" value="MBA0595286.1"/>
    <property type="molecule type" value="Genomic_DNA"/>
</dbReference>
<evidence type="ECO:0000313" key="9">
    <source>
        <dbReference type="EMBL" id="MBA0595286.1"/>
    </source>
</evidence>
<evidence type="ECO:0000256" key="2">
    <source>
        <dbReference type="ARBA" id="ARBA00010992"/>
    </source>
</evidence>
<evidence type="ECO:0000256" key="7">
    <source>
        <dbReference type="SAM" id="Phobius"/>
    </source>
</evidence>
<evidence type="ECO:0000259" key="8">
    <source>
        <dbReference type="PROSITE" id="PS50850"/>
    </source>
</evidence>
<dbReference type="InterPro" id="IPR036259">
    <property type="entry name" value="MFS_trans_sf"/>
</dbReference>
<dbReference type="PROSITE" id="PS00217">
    <property type="entry name" value="SUGAR_TRANSPORT_2"/>
    <property type="match status" value="1"/>
</dbReference>
<reference evidence="9 10" key="1">
    <citation type="journal article" date="2019" name="Genome Biol. Evol.">
        <title>Insights into the evolution of the New World diploid cottons (Gossypium, subgenus Houzingenia) based on genome sequencing.</title>
        <authorList>
            <person name="Grover C.E."/>
            <person name="Arick M.A. 2nd"/>
            <person name="Thrash A."/>
            <person name="Conover J.L."/>
            <person name="Sanders W.S."/>
            <person name="Peterson D.G."/>
            <person name="Frelichowski J.E."/>
            <person name="Scheffler J.A."/>
            <person name="Scheffler B.E."/>
            <person name="Wendel J.F."/>
        </authorList>
    </citation>
    <scope>NUCLEOTIDE SEQUENCE [LARGE SCALE GENOMIC DNA]</scope>
    <source>
        <strain evidence="9">8</strain>
        <tissue evidence="9">Leaf</tissue>
    </source>
</reference>